<dbReference type="AlphaFoldDB" id="A0A1W2CBL9"/>
<evidence type="ECO:0000313" key="5">
    <source>
        <dbReference type="Proteomes" id="UP000192393"/>
    </source>
</evidence>
<name>A0A1W2CBL9_9FLAO</name>
<dbReference type="STRING" id="1434700.SAMN06296427_109138"/>
<keyword evidence="2" id="KW-0560">Oxidoreductase</keyword>
<accession>A0A1W2CBL9</accession>
<reference evidence="4 5" key="1">
    <citation type="submission" date="2017-04" db="EMBL/GenBank/DDBJ databases">
        <authorList>
            <person name="Afonso C.L."/>
            <person name="Miller P.J."/>
            <person name="Scott M.A."/>
            <person name="Spackman E."/>
            <person name="Goraichik I."/>
            <person name="Dimitrov K.M."/>
            <person name="Suarez D.L."/>
            <person name="Swayne D.E."/>
        </authorList>
    </citation>
    <scope>NUCLEOTIDE SEQUENCE [LARGE SCALE GENOMIC DNA]</scope>
    <source>
        <strain evidence="4 5">CGMCC 1.12708</strain>
    </source>
</reference>
<dbReference type="PANTHER" id="PTHR42901">
    <property type="entry name" value="ALCOHOL DEHYDROGENASE"/>
    <property type="match status" value="1"/>
</dbReference>
<comment type="similarity">
    <text evidence="1 3">Belongs to the short-chain dehydrogenases/reductases (SDR) family.</text>
</comment>
<evidence type="ECO:0000256" key="1">
    <source>
        <dbReference type="ARBA" id="ARBA00006484"/>
    </source>
</evidence>
<dbReference type="CDD" id="cd05233">
    <property type="entry name" value="SDR_c"/>
    <property type="match status" value="1"/>
</dbReference>
<dbReference type="GO" id="GO:0016491">
    <property type="term" value="F:oxidoreductase activity"/>
    <property type="evidence" value="ECO:0007669"/>
    <property type="project" value="UniProtKB-KW"/>
</dbReference>
<dbReference type="PIRSF" id="PIRSF000126">
    <property type="entry name" value="11-beta-HSD1"/>
    <property type="match status" value="1"/>
</dbReference>
<evidence type="ECO:0008006" key="6">
    <source>
        <dbReference type="Google" id="ProtNLM"/>
    </source>
</evidence>
<dbReference type="PRINTS" id="PR00080">
    <property type="entry name" value="SDRFAMILY"/>
</dbReference>
<dbReference type="Pfam" id="PF00106">
    <property type="entry name" value="adh_short"/>
    <property type="match status" value="1"/>
</dbReference>
<dbReference type="Gene3D" id="3.40.50.720">
    <property type="entry name" value="NAD(P)-binding Rossmann-like Domain"/>
    <property type="match status" value="1"/>
</dbReference>
<evidence type="ECO:0000256" key="3">
    <source>
        <dbReference type="RuleBase" id="RU000363"/>
    </source>
</evidence>
<keyword evidence="5" id="KW-1185">Reference proteome</keyword>
<evidence type="ECO:0000256" key="2">
    <source>
        <dbReference type="ARBA" id="ARBA00023002"/>
    </source>
</evidence>
<dbReference type="SUPFAM" id="SSF51735">
    <property type="entry name" value="NAD(P)-binding Rossmann-fold domains"/>
    <property type="match status" value="1"/>
</dbReference>
<dbReference type="EMBL" id="FWXS01000009">
    <property type="protein sequence ID" value="SMC82282.1"/>
    <property type="molecule type" value="Genomic_DNA"/>
</dbReference>
<organism evidence="4 5">
    <name type="scientific">Moheibacter sediminis</name>
    <dbReference type="NCBI Taxonomy" id="1434700"/>
    <lineage>
        <taxon>Bacteria</taxon>
        <taxon>Pseudomonadati</taxon>
        <taxon>Bacteroidota</taxon>
        <taxon>Flavobacteriia</taxon>
        <taxon>Flavobacteriales</taxon>
        <taxon>Weeksellaceae</taxon>
        <taxon>Moheibacter</taxon>
    </lineage>
</organism>
<dbReference type="Proteomes" id="UP000192393">
    <property type="component" value="Unassembled WGS sequence"/>
</dbReference>
<gene>
    <name evidence="4" type="ORF">SAMN06296427_109138</name>
</gene>
<dbReference type="InterPro" id="IPR002347">
    <property type="entry name" value="SDR_fam"/>
</dbReference>
<protein>
    <recommendedName>
        <fullName evidence="6">Short-chain dehydrogenase</fullName>
    </recommendedName>
</protein>
<dbReference type="PANTHER" id="PTHR42901:SF1">
    <property type="entry name" value="ALCOHOL DEHYDROGENASE"/>
    <property type="match status" value="1"/>
</dbReference>
<sequence>MYLKSFIFAPMESAKRTKYIVITGAASGIGREFARNYAQNGYDLVLIDKNALMLSETAEHLRDAYKVEAHELTKDLSLRDSAQEIYNYTIENSLQIYGLINNAGFGLFGKFSETNLTTELTMVDLHVTTPITLTKLFLPQMLERNEGEIMNVSSLAGFQPGPMMSVYYSTKAFLISFTEAIAREHKESNVNISVLCPGVTKTNFKQTVCNNSEAKINSLDSSPQKVVEYGIKSLRKGKVVVVPTVMCKFLSLLPRFLPRNTARNVVYKIQMKNRGN</sequence>
<proteinExistence type="inferred from homology"/>
<dbReference type="InterPro" id="IPR036291">
    <property type="entry name" value="NAD(P)-bd_dom_sf"/>
</dbReference>
<evidence type="ECO:0000313" key="4">
    <source>
        <dbReference type="EMBL" id="SMC82282.1"/>
    </source>
</evidence>
<dbReference type="PRINTS" id="PR00081">
    <property type="entry name" value="GDHRDH"/>
</dbReference>